<comment type="similarity">
    <text evidence="2">Belongs to the NOC2 family.</text>
</comment>
<gene>
    <name evidence="5" type="ORF">Fmac_022901</name>
</gene>
<evidence type="ECO:0000256" key="3">
    <source>
        <dbReference type="ARBA" id="ARBA00023242"/>
    </source>
</evidence>
<dbReference type="PANTHER" id="PTHR12687:SF4">
    <property type="entry name" value="NUCLEOLAR COMPLEX PROTEIN 2 HOMOLOG"/>
    <property type="match status" value="1"/>
</dbReference>
<organism evidence="5 6">
    <name type="scientific">Flemingia macrophylla</name>
    <dbReference type="NCBI Taxonomy" id="520843"/>
    <lineage>
        <taxon>Eukaryota</taxon>
        <taxon>Viridiplantae</taxon>
        <taxon>Streptophyta</taxon>
        <taxon>Embryophyta</taxon>
        <taxon>Tracheophyta</taxon>
        <taxon>Spermatophyta</taxon>
        <taxon>Magnoliopsida</taxon>
        <taxon>eudicotyledons</taxon>
        <taxon>Gunneridae</taxon>
        <taxon>Pentapetalae</taxon>
        <taxon>rosids</taxon>
        <taxon>fabids</taxon>
        <taxon>Fabales</taxon>
        <taxon>Fabaceae</taxon>
        <taxon>Papilionoideae</taxon>
        <taxon>50 kb inversion clade</taxon>
        <taxon>NPAAA clade</taxon>
        <taxon>indigoferoid/millettioid clade</taxon>
        <taxon>Phaseoleae</taxon>
        <taxon>Flemingia</taxon>
    </lineage>
</organism>
<dbReference type="PANTHER" id="PTHR12687">
    <property type="entry name" value="NUCLEOLAR COMPLEX 2 AND RAD4-RELATED"/>
    <property type="match status" value="1"/>
</dbReference>
<evidence type="ECO:0008006" key="7">
    <source>
        <dbReference type="Google" id="ProtNLM"/>
    </source>
</evidence>
<sequence>MDVADVAEGTFDEENSVRPRSRKKKSMSGSGAREHKEQLQKLQEKDPEFYEFLKEHDTELLQFSDDDDLDEDVGTDIEDGDLQLDEEASELEIQERGPKSSKEVITTSMIDFWCKSIQENGSLNAVRSLMRAFRTACHYGDDGPNESTTKLSVMSSTVFNKIMLTVLNEMDGILRGLLRLPGSGGKKETITDLMATKLWKSHGHLVKSYLGNALHVLNQMTDTEMISFTLRQLKYSLLFLAAFPSLLRKYIKVVLHFWGTGGGALPVVSFLFMRDLCIRIGSGCVDECFKGIYKAYVLNCHFVNAMKLKHIRFLGNCIIELLGVDLPTAYQHAFIYIRQLAMILREALNTKTKESFRKVYEWKFMNCLELWTGAICAYSSESDFKQLAYPLTQIISGVARLVPTARYFPLRLRCVRMLNQIAASTNSFIPVSMLLLDMLEMKELNRPPTGGVGKAVDLRSILKVSKLTLKTRAFQEACVFSVVEELAEHLAQWSYSIAFMELSFIPLVRLRSFCKSTKVERFRKEMRQLIRQIESSSDYVNGKRSSVSFLPNDPAAASFLEDDKKSASSALSNYVVSLHQRAEEKHNSLMESSVLVGEESSKFGNEISESDEEDARKNEEGAAVFSSSWLPGNDSKVKQPTETNRKRKKQQKENAIDDDLVEDLVLSSDEDLPSSHSPSAGENDDRNHLPPKHKRKQKHRTKRLKNK</sequence>
<feature type="region of interest" description="Disordered" evidence="4">
    <location>
        <begin position="1"/>
        <end position="48"/>
    </location>
</feature>
<dbReference type="EMBL" id="JBGMDY010000008">
    <property type="protein sequence ID" value="KAL2323843.1"/>
    <property type="molecule type" value="Genomic_DNA"/>
</dbReference>
<feature type="compositionally biased region" description="Basic and acidic residues" evidence="4">
    <location>
        <begin position="32"/>
        <end position="48"/>
    </location>
</feature>
<comment type="subcellular location">
    <subcellularLocation>
        <location evidence="1">Nucleus</location>
    </subcellularLocation>
</comment>
<feature type="compositionally biased region" description="Acidic residues" evidence="4">
    <location>
        <begin position="656"/>
        <end position="672"/>
    </location>
</feature>
<accession>A0ABD1LK71</accession>
<feature type="compositionally biased region" description="Basic residues" evidence="4">
    <location>
        <begin position="689"/>
        <end position="707"/>
    </location>
</feature>
<comment type="caution">
    <text evidence="5">The sequence shown here is derived from an EMBL/GenBank/DDBJ whole genome shotgun (WGS) entry which is preliminary data.</text>
</comment>
<feature type="region of interest" description="Disordered" evidence="4">
    <location>
        <begin position="589"/>
        <end position="707"/>
    </location>
</feature>
<evidence type="ECO:0000256" key="4">
    <source>
        <dbReference type="SAM" id="MobiDB-lite"/>
    </source>
</evidence>
<dbReference type="Pfam" id="PF03715">
    <property type="entry name" value="Noc2"/>
    <property type="match status" value="1"/>
</dbReference>
<evidence type="ECO:0000313" key="5">
    <source>
        <dbReference type="EMBL" id="KAL2323843.1"/>
    </source>
</evidence>
<evidence type="ECO:0000256" key="2">
    <source>
        <dbReference type="ARBA" id="ARBA00005907"/>
    </source>
</evidence>
<evidence type="ECO:0000256" key="1">
    <source>
        <dbReference type="ARBA" id="ARBA00004123"/>
    </source>
</evidence>
<dbReference type="Proteomes" id="UP001603857">
    <property type="component" value="Unassembled WGS sequence"/>
</dbReference>
<name>A0ABD1LK71_9FABA</name>
<proteinExistence type="inferred from homology"/>
<dbReference type="GO" id="GO:0005634">
    <property type="term" value="C:nucleus"/>
    <property type="evidence" value="ECO:0007669"/>
    <property type="project" value="UniProtKB-SubCell"/>
</dbReference>
<protein>
    <recommendedName>
        <fullName evidence="7">Nucleolar complex protein 2 homolog</fullName>
    </recommendedName>
</protein>
<reference evidence="5 6" key="1">
    <citation type="submission" date="2024-08" db="EMBL/GenBank/DDBJ databases">
        <title>Insights into the chromosomal genome structure of Flemingia macrophylla.</title>
        <authorList>
            <person name="Ding Y."/>
            <person name="Zhao Y."/>
            <person name="Bi W."/>
            <person name="Wu M."/>
            <person name="Zhao G."/>
            <person name="Gong Y."/>
            <person name="Li W."/>
            <person name="Zhang P."/>
        </authorList>
    </citation>
    <scope>NUCLEOTIDE SEQUENCE [LARGE SCALE GENOMIC DNA]</scope>
    <source>
        <strain evidence="5">DYQJB</strain>
        <tissue evidence="5">Leaf</tissue>
    </source>
</reference>
<keyword evidence="6" id="KW-1185">Reference proteome</keyword>
<dbReference type="AlphaFoldDB" id="A0ABD1LK71"/>
<evidence type="ECO:0000313" key="6">
    <source>
        <dbReference type="Proteomes" id="UP001603857"/>
    </source>
</evidence>
<keyword evidence="3" id="KW-0539">Nucleus</keyword>
<dbReference type="InterPro" id="IPR005343">
    <property type="entry name" value="Noc2"/>
</dbReference>